<evidence type="ECO:0000313" key="2">
    <source>
        <dbReference type="Proteomes" id="UP000238218"/>
    </source>
</evidence>
<dbReference type="PANTHER" id="PTHR43143">
    <property type="entry name" value="METALLOPHOSPHOESTERASE, CALCINEURIN SUPERFAMILY"/>
    <property type="match status" value="1"/>
</dbReference>
<sequence length="512" mass="56568">MNLATEAGVATKIRRMADRVRWGHPAFARHGIDPCRLAIAGDPDTPEAFSFLVLGDSGTGLHRRATPQRRVAEQLLAHGADARFLLHTGDVVYPVGSSEQYPDNFIRPYREWIVGGEDWRRLRYDQLVFRVPFLPVLGNHDYYDLPLPLGVLAGLTAPPRRLLRRWIQLDVGWHGSYVGQAWARAFLDGLAAVPEAGLEEHLARTRTATVDGARCLLYRPGAFTRLPHRHYTFRWAGLDVFALDSNTFNQPLPAGDDGGELRRRRQQLDAERAALVLSLGPLDGDEDARDDRAAKAEQLDEQIRDIDKQLESGPPAVDQEQLDWFADALIASWRNPKVRGRLLVLHHPPVVTEVSKWDQGQTLAVRARLRGVLDRVAAALGDRPAGRPLIDLAFSGHAHCLELLHTGDTGHGDAHIPWLICGGSGYSLRRQRPEGPELLEGPAGSERVVARSRLFLGRSGRGSSLRRSYSALRVDVAAGSPLTLTLTPLVAEKAEGRWRHGTLDPIPLPATG</sequence>
<protein>
    <submittedName>
        <fullName evidence="1">Metallophosphoesterase</fullName>
    </submittedName>
</protein>
<dbReference type="PANTHER" id="PTHR43143:SF1">
    <property type="entry name" value="SERINE_THREONINE-PROTEIN PHOSPHATASE CPPED1"/>
    <property type="match status" value="1"/>
</dbReference>
<reference evidence="1 2" key="1">
    <citation type="submission" date="2018-03" db="EMBL/GenBank/DDBJ databases">
        <title>The ancient ancestry and fast evolution of plastids.</title>
        <authorList>
            <person name="Moore K.R."/>
            <person name="Magnabosco C."/>
            <person name="Momper L."/>
            <person name="Gold D.A."/>
            <person name="Bosak T."/>
            <person name="Fournier G.P."/>
        </authorList>
    </citation>
    <scope>NUCLEOTIDE SEQUENCE [LARGE SCALE GENOMIC DNA]</scope>
    <source>
        <strain evidence="1 2">CCALA 015</strain>
    </source>
</reference>
<dbReference type="Proteomes" id="UP000238218">
    <property type="component" value="Unassembled WGS sequence"/>
</dbReference>
<dbReference type="InterPro" id="IPR051918">
    <property type="entry name" value="STPP_CPPED1"/>
</dbReference>
<keyword evidence="2" id="KW-1185">Reference proteome</keyword>
<dbReference type="Gene3D" id="3.60.21.10">
    <property type="match status" value="2"/>
</dbReference>
<name>A0ABX5FBZ6_9CHRO</name>
<accession>A0ABX5FBZ6</accession>
<evidence type="ECO:0000313" key="1">
    <source>
        <dbReference type="EMBL" id="PSB39345.1"/>
    </source>
</evidence>
<dbReference type="RefSeq" id="WP_106219540.1">
    <property type="nucleotide sequence ID" value="NZ_PVWP01000001.1"/>
</dbReference>
<gene>
    <name evidence="1" type="ORF">C7B81_01480</name>
</gene>
<dbReference type="InterPro" id="IPR029052">
    <property type="entry name" value="Metallo-depent_PP-like"/>
</dbReference>
<dbReference type="SUPFAM" id="SSF56300">
    <property type="entry name" value="Metallo-dependent phosphatases"/>
    <property type="match status" value="1"/>
</dbReference>
<dbReference type="EMBL" id="PVWP01000001">
    <property type="protein sequence ID" value="PSB39345.1"/>
    <property type="molecule type" value="Genomic_DNA"/>
</dbReference>
<comment type="caution">
    <text evidence="1">The sequence shown here is derived from an EMBL/GenBank/DDBJ whole genome shotgun (WGS) entry which is preliminary data.</text>
</comment>
<proteinExistence type="predicted"/>
<organism evidence="1 2">
    <name type="scientific">Aphanothece cf. minutissima CCALA 015</name>
    <dbReference type="NCBI Taxonomy" id="2107695"/>
    <lineage>
        <taxon>Bacteria</taxon>
        <taxon>Bacillati</taxon>
        <taxon>Cyanobacteriota</taxon>
        <taxon>Cyanophyceae</taxon>
        <taxon>Oscillatoriophycideae</taxon>
        <taxon>Chroococcales</taxon>
        <taxon>Aphanothecaceae</taxon>
        <taxon>Aphanothece</taxon>
    </lineage>
</organism>